<evidence type="ECO:0000256" key="2">
    <source>
        <dbReference type="RuleBase" id="RU000363"/>
    </source>
</evidence>
<evidence type="ECO:0000313" key="4">
    <source>
        <dbReference type="Proteomes" id="UP000182248"/>
    </source>
</evidence>
<evidence type="ECO:0000313" key="3">
    <source>
        <dbReference type="EMBL" id="SFW74027.1"/>
    </source>
</evidence>
<protein>
    <submittedName>
        <fullName evidence="3">NAD(P)-dependent dehydrogenase, short-chain alcohol dehydrogenase family</fullName>
    </submittedName>
</protein>
<dbReference type="RefSeq" id="WP_072319109.1">
    <property type="nucleotide sequence ID" value="NZ_FPJE01000031.1"/>
</dbReference>
<dbReference type="InterPro" id="IPR002347">
    <property type="entry name" value="SDR_fam"/>
</dbReference>
<dbReference type="SUPFAM" id="SSF51735">
    <property type="entry name" value="NAD(P)-binding Rossmann-fold domains"/>
    <property type="match status" value="1"/>
</dbReference>
<dbReference type="OrthoDB" id="9804774at2"/>
<evidence type="ECO:0000256" key="1">
    <source>
        <dbReference type="ARBA" id="ARBA00006484"/>
    </source>
</evidence>
<dbReference type="STRING" id="1150368.SAMN02927921_03841"/>
<dbReference type="EMBL" id="FPJE01000031">
    <property type="protein sequence ID" value="SFW74027.1"/>
    <property type="molecule type" value="Genomic_DNA"/>
</dbReference>
<proteinExistence type="inferred from homology"/>
<dbReference type="InterPro" id="IPR036291">
    <property type="entry name" value="NAD(P)-bd_dom_sf"/>
</dbReference>
<dbReference type="InterPro" id="IPR020904">
    <property type="entry name" value="Sc_DH/Rdtase_CS"/>
</dbReference>
<accession>A0A1K1RP40</accession>
<comment type="similarity">
    <text evidence="1 2">Belongs to the short-chain dehydrogenases/reductases (SDR) family.</text>
</comment>
<dbReference type="Pfam" id="PF00106">
    <property type="entry name" value="adh_short"/>
    <property type="match status" value="1"/>
</dbReference>
<dbReference type="PANTHER" id="PTHR42879">
    <property type="entry name" value="3-OXOACYL-(ACYL-CARRIER-PROTEIN) REDUCTASE"/>
    <property type="match status" value="1"/>
</dbReference>
<dbReference type="PRINTS" id="PR00081">
    <property type="entry name" value="GDHRDH"/>
</dbReference>
<dbReference type="CDD" id="cd05233">
    <property type="entry name" value="SDR_c"/>
    <property type="match status" value="1"/>
</dbReference>
<dbReference type="AlphaFoldDB" id="A0A1K1RP40"/>
<dbReference type="InterPro" id="IPR050259">
    <property type="entry name" value="SDR"/>
</dbReference>
<reference evidence="3 4" key="1">
    <citation type="submission" date="2016-11" db="EMBL/GenBank/DDBJ databases">
        <authorList>
            <person name="Jaros S."/>
            <person name="Januszkiewicz K."/>
            <person name="Wedrychowicz H."/>
        </authorList>
    </citation>
    <scope>NUCLEOTIDE SEQUENCE [LARGE SCALE GENOMIC DNA]</scope>
    <source>
        <strain evidence="3 4">CGMCC 1.12145</strain>
    </source>
</reference>
<dbReference type="PANTHER" id="PTHR42879:SF6">
    <property type="entry name" value="NADPH-DEPENDENT REDUCTASE BACG"/>
    <property type="match status" value="1"/>
</dbReference>
<organism evidence="3 4">
    <name type="scientific">Sinomicrobium oceani</name>
    <dbReference type="NCBI Taxonomy" id="1150368"/>
    <lineage>
        <taxon>Bacteria</taxon>
        <taxon>Pseudomonadati</taxon>
        <taxon>Bacteroidota</taxon>
        <taxon>Flavobacteriia</taxon>
        <taxon>Flavobacteriales</taxon>
        <taxon>Flavobacteriaceae</taxon>
        <taxon>Sinomicrobium</taxon>
    </lineage>
</organism>
<dbReference type="Proteomes" id="UP000182248">
    <property type="component" value="Unassembled WGS sequence"/>
</dbReference>
<dbReference type="GO" id="GO:0032787">
    <property type="term" value="P:monocarboxylic acid metabolic process"/>
    <property type="evidence" value="ECO:0007669"/>
    <property type="project" value="UniProtKB-ARBA"/>
</dbReference>
<keyword evidence="4" id="KW-1185">Reference proteome</keyword>
<sequence length="263" mass="28568">MDLQLKGKRAFISGSTQGIGLAVAKQLLREGVTVIINGRYAEKTQQVKEKLQEEFPEGSIAAIAADFSKKEDVEYLLAQVQEVDILVNNVGIFEVRDFEAVTDEDWYRYFEVNVMSSIRLSRKLLPGMLNKKWGRIIGISSESGVNVPGNMIHYGMTKSAMAAVANGLSKLTKATEVTVNTVLGGPAYSDGVATVIEQIAAMQQMNVGEMKTAVLQQSSPEILLQRFIAPEEIANLVTYLASPLSVATNGASLRVDSGVLRIV</sequence>
<dbReference type="Gene3D" id="3.40.50.720">
    <property type="entry name" value="NAD(P)-binding Rossmann-like Domain"/>
    <property type="match status" value="1"/>
</dbReference>
<dbReference type="PROSITE" id="PS00061">
    <property type="entry name" value="ADH_SHORT"/>
    <property type="match status" value="1"/>
</dbReference>
<name>A0A1K1RP40_9FLAO</name>
<gene>
    <name evidence="3" type="ORF">SAMN02927921_03841</name>
</gene>
<dbReference type="PRINTS" id="PR00080">
    <property type="entry name" value="SDRFAMILY"/>
</dbReference>